<keyword evidence="3" id="KW-1185">Reference proteome</keyword>
<feature type="region of interest" description="Disordered" evidence="1">
    <location>
        <begin position="151"/>
        <end position="170"/>
    </location>
</feature>
<organism evidence="2 3">
    <name type="scientific">Linum trigynum</name>
    <dbReference type="NCBI Taxonomy" id="586398"/>
    <lineage>
        <taxon>Eukaryota</taxon>
        <taxon>Viridiplantae</taxon>
        <taxon>Streptophyta</taxon>
        <taxon>Embryophyta</taxon>
        <taxon>Tracheophyta</taxon>
        <taxon>Spermatophyta</taxon>
        <taxon>Magnoliopsida</taxon>
        <taxon>eudicotyledons</taxon>
        <taxon>Gunneridae</taxon>
        <taxon>Pentapetalae</taxon>
        <taxon>rosids</taxon>
        <taxon>fabids</taxon>
        <taxon>Malpighiales</taxon>
        <taxon>Linaceae</taxon>
        <taxon>Linum</taxon>
    </lineage>
</organism>
<dbReference type="AlphaFoldDB" id="A0AAV2G7B5"/>
<sequence length="281" mass="31620">MEDSPTRDLIDRARTRPRLHSSSCPVGIVPVRVGSAQFDPVQVAQSRSNRPRFAGAGPAGYWPDWSPSLIHPRVSHPVLARPVGPRVCPPSFLVREAQLFIFRSQPIELDNLLLPAGFSDLLGRRNRQQTQPTKHRRDPLLSAVARFPDRPRPRGLDFPTHRGPWRISDRRPGHAAHCAPLLRRDLLAGSSPRRLVPRRCKGPARAAFRASPLRRDLSAGSSPRRLGHNRRRGPARRASFSRACPLLRDRLILRRQLFVLQDADQHLPHGLCVGSAQILRH</sequence>
<feature type="region of interest" description="Disordered" evidence="1">
    <location>
        <begin position="212"/>
        <end position="239"/>
    </location>
</feature>
<accession>A0AAV2G7B5</accession>
<dbReference type="EMBL" id="OZ034821">
    <property type="protein sequence ID" value="CAL1406062.1"/>
    <property type="molecule type" value="Genomic_DNA"/>
</dbReference>
<proteinExistence type="predicted"/>
<protein>
    <submittedName>
        <fullName evidence="2">Uncharacterized protein</fullName>
    </submittedName>
</protein>
<dbReference type="Proteomes" id="UP001497516">
    <property type="component" value="Chromosome 8"/>
</dbReference>
<reference evidence="2 3" key="1">
    <citation type="submission" date="2024-04" db="EMBL/GenBank/DDBJ databases">
        <authorList>
            <person name="Fracassetti M."/>
        </authorList>
    </citation>
    <scope>NUCLEOTIDE SEQUENCE [LARGE SCALE GENOMIC DNA]</scope>
</reference>
<evidence type="ECO:0000313" key="3">
    <source>
        <dbReference type="Proteomes" id="UP001497516"/>
    </source>
</evidence>
<evidence type="ECO:0000313" key="2">
    <source>
        <dbReference type="EMBL" id="CAL1406062.1"/>
    </source>
</evidence>
<evidence type="ECO:0000256" key="1">
    <source>
        <dbReference type="SAM" id="MobiDB-lite"/>
    </source>
</evidence>
<gene>
    <name evidence="2" type="ORF">LTRI10_LOCUS45814</name>
</gene>
<feature type="compositionally biased region" description="Basic residues" evidence="1">
    <location>
        <begin position="225"/>
        <end position="235"/>
    </location>
</feature>
<name>A0AAV2G7B5_9ROSI</name>